<dbReference type="OrthoDB" id="9919412at2"/>
<evidence type="ECO:0000313" key="2">
    <source>
        <dbReference type="Proteomes" id="UP000070539"/>
    </source>
</evidence>
<organism evidence="1 2">
    <name type="scientific">Anaerotignum neopropionicum</name>
    <dbReference type="NCBI Taxonomy" id="36847"/>
    <lineage>
        <taxon>Bacteria</taxon>
        <taxon>Bacillati</taxon>
        <taxon>Bacillota</taxon>
        <taxon>Clostridia</taxon>
        <taxon>Lachnospirales</taxon>
        <taxon>Anaerotignaceae</taxon>
        <taxon>Anaerotignum</taxon>
    </lineage>
</organism>
<dbReference type="EMBL" id="LRVM01000005">
    <property type="protein sequence ID" value="KXL52810.1"/>
    <property type="molecule type" value="Genomic_DNA"/>
</dbReference>
<comment type="caution">
    <text evidence="1">The sequence shown here is derived from an EMBL/GenBank/DDBJ whole genome shotgun (WGS) entry which is preliminary data.</text>
</comment>
<proteinExistence type="predicted"/>
<evidence type="ECO:0000313" key="1">
    <source>
        <dbReference type="EMBL" id="KXL52810.1"/>
    </source>
</evidence>
<name>A0A136WE74_9FIRM</name>
<dbReference type="Proteomes" id="UP000070539">
    <property type="component" value="Unassembled WGS sequence"/>
</dbReference>
<protein>
    <submittedName>
        <fullName evidence="1">Uncharacterized protein</fullName>
    </submittedName>
</protein>
<accession>A0A136WE74</accession>
<gene>
    <name evidence="1" type="ORF">CLNEO_18330</name>
</gene>
<sequence>MLDQMLNQYADKFADNFPTFCVREMDDEEITKLIQKALDTNTPFDVVYKKEIDY</sequence>
<dbReference type="RefSeq" id="WP_157723537.1">
    <property type="nucleotide sequence ID" value="NZ_LRVM01000005.1"/>
</dbReference>
<dbReference type="AlphaFoldDB" id="A0A136WE74"/>
<keyword evidence="2" id="KW-1185">Reference proteome</keyword>
<reference evidence="1 2" key="1">
    <citation type="submission" date="2016-01" db="EMBL/GenBank/DDBJ databases">
        <title>Genome sequence of Clostridium neopropionicum X4, DSM-3847.</title>
        <authorList>
            <person name="Poehlein A."/>
            <person name="Beck M.H."/>
            <person name="Bengelsdorf F.R."/>
            <person name="Daniel R."/>
            <person name="Duerre P."/>
        </authorList>
    </citation>
    <scope>NUCLEOTIDE SEQUENCE [LARGE SCALE GENOMIC DNA]</scope>
    <source>
        <strain evidence="1 2">DSM-3847</strain>
    </source>
</reference>